<reference evidence="2 3" key="1">
    <citation type="submission" date="2016-01" db="EMBL/GenBank/DDBJ databases">
        <title>Genome sequencing of Roseivirga spongicola UST030701-084.</title>
        <authorList>
            <person name="Selvaratnam C."/>
            <person name="Thevarajoo S."/>
            <person name="Goh K.M."/>
            <person name="Ee R."/>
            <person name="Chan K.-G."/>
            <person name="Chong C.S."/>
        </authorList>
    </citation>
    <scope>NUCLEOTIDE SEQUENCE [LARGE SCALE GENOMIC DNA]</scope>
    <source>
        <strain evidence="2 3">UST030701-084</strain>
    </source>
</reference>
<evidence type="ECO:0008006" key="4">
    <source>
        <dbReference type="Google" id="ProtNLM"/>
    </source>
</evidence>
<dbReference type="EMBL" id="LRPC01000028">
    <property type="protein sequence ID" value="KYG73475.1"/>
    <property type="molecule type" value="Genomic_DNA"/>
</dbReference>
<dbReference type="InterPro" id="IPR036514">
    <property type="entry name" value="SGNH_hydro_sf"/>
</dbReference>
<keyword evidence="3" id="KW-1185">Reference proteome</keyword>
<feature type="transmembrane region" description="Helical" evidence="1">
    <location>
        <begin position="347"/>
        <end position="365"/>
    </location>
</feature>
<feature type="transmembrane region" description="Helical" evidence="1">
    <location>
        <begin position="35"/>
        <end position="54"/>
    </location>
</feature>
<proteinExistence type="predicted"/>
<feature type="transmembrane region" description="Helical" evidence="1">
    <location>
        <begin position="103"/>
        <end position="122"/>
    </location>
</feature>
<dbReference type="GO" id="GO:0016788">
    <property type="term" value="F:hydrolase activity, acting on ester bonds"/>
    <property type="evidence" value="ECO:0007669"/>
    <property type="project" value="UniProtKB-ARBA"/>
</dbReference>
<sequence>MNTLNKHRGLIFIFAQLVIVAGFLWHFNIEEAFNLPRIFPVFILIILLNAVIPLKRRRLFSTLSTAGVLFLILPPLEAILLLVFSVGILALCNLTLDIRWKKVMLISIAVCFALVVGGVWRVPWLGSSMLVILSSMFMFRLILFLYEMKYQRTKLSFTDQLGYFLLLPNLIFPLFPVVDYKLYQSNYYQRDELEIYKRGAGLVAKGVFHLFVYRIIYSYLLPEISELTTQVNLLKYLVFSYLLTIRLSGIFHFSVGVLCLLGYDLPDIFKNHFAASGFGDLWRRINIYWKDFIVKVYFNPLYFRLKKYGTKVAIFWVTLLSFAITLLLHDYQFFWLTGVFDVDVTDVIFWGFFGFTIAFGTILSSKRALEKSVASKAFDAALKILGTFLIMSVLWSIWSSESLSSWWWLIRNSWSSQTSEILELLLVLVVPLLALWVSNYFLLRKNNKVISDIIMPNLFWPIAMLTLVLVFNTATLKGFWNERLEGKNIQALFHFTLNPDDREVQLAGYYDNMLDNHSLMSPIINGNNDYIMSELFRQEIYGKKVLLKTNDARYTNLAASKTTDVTGIEIDINQWGMRDDDIEKTPIDNKYRIALAGGSVEMGWMIPKEQRFDDLIELELKSKGYNFDILNFSVPGRLFINSAYTAKEEILDFNPDVLLMFYHPHLEWIHIKNRLSGYDFSLEYDGAIYDLYESSNLLRTKGKSLDKLLDSRKEGILNKIFFEVKKACDQSGVELLIVNMPVFSEYQWEENDLDLMIAEELGINVLDISQALHPNEAADYTLDFGGHPNVKGHQLIFDNLYPYLHDLVKKNASK</sequence>
<feature type="transmembrane region" description="Helical" evidence="1">
    <location>
        <begin position="458"/>
        <end position="480"/>
    </location>
</feature>
<evidence type="ECO:0000256" key="1">
    <source>
        <dbReference type="SAM" id="Phobius"/>
    </source>
</evidence>
<comment type="caution">
    <text evidence="2">The sequence shown here is derived from an EMBL/GenBank/DDBJ whole genome shotgun (WGS) entry which is preliminary data.</text>
</comment>
<accession>A0A150X419</accession>
<organism evidence="2 3">
    <name type="scientific">Roseivirga spongicola</name>
    <dbReference type="NCBI Taxonomy" id="333140"/>
    <lineage>
        <taxon>Bacteria</taxon>
        <taxon>Pseudomonadati</taxon>
        <taxon>Bacteroidota</taxon>
        <taxon>Cytophagia</taxon>
        <taxon>Cytophagales</taxon>
        <taxon>Roseivirgaceae</taxon>
        <taxon>Roseivirga</taxon>
    </lineage>
</organism>
<feature type="transmembrane region" description="Helical" evidence="1">
    <location>
        <begin position="129"/>
        <end position="148"/>
    </location>
</feature>
<gene>
    <name evidence="2" type="ORF">AWW68_12335</name>
</gene>
<feature type="transmembrane region" description="Helical" evidence="1">
    <location>
        <begin position="9"/>
        <end position="29"/>
    </location>
</feature>
<feature type="transmembrane region" description="Helical" evidence="1">
    <location>
        <begin position="199"/>
        <end position="216"/>
    </location>
</feature>
<dbReference type="Gene3D" id="3.40.50.1110">
    <property type="entry name" value="SGNH hydrolase"/>
    <property type="match status" value="1"/>
</dbReference>
<dbReference type="SUPFAM" id="SSF52266">
    <property type="entry name" value="SGNH hydrolase"/>
    <property type="match status" value="1"/>
</dbReference>
<evidence type="ECO:0000313" key="2">
    <source>
        <dbReference type="EMBL" id="KYG73475.1"/>
    </source>
</evidence>
<evidence type="ECO:0000313" key="3">
    <source>
        <dbReference type="Proteomes" id="UP000075606"/>
    </source>
</evidence>
<keyword evidence="1" id="KW-0472">Membrane</keyword>
<feature type="transmembrane region" description="Helical" evidence="1">
    <location>
        <begin position="236"/>
        <end position="263"/>
    </location>
</feature>
<feature type="transmembrane region" description="Helical" evidence="1">
    <location>
        <begin position="66"/>
        <end position="91"/>
    </location>
</feature>
<keyword evidence="1" id="KW-0812">Transmembrane</keyword>
<feature type="transmembrane region" description="Helical" evidence="1">
    <location>
        <begin position="313"/>
        <end position="335"/>
    </location>
</feature>
<feature type="transmembrane region" description="Helical" evidence="1">
    <location>
        <begin position="160"/>
        <end position="178"/>
    </location>
</feature>
<dbReference type="STRING" id="333140.AWW68_12335"/>
<dbReference type="Proteomes" id="UP000075606">
    <property type="component" value="Unassembled WGS sequence"/>
</dbReference>
<protein>
    <recommendedName>
        <fullName evidence="4">SGNH hydrolase-type esterase domain-containing protein</fullName>
    </recommendedName>
</protein>
<feature type="transmembrane region" description="Helical" evidence="1">
    <location>
        <begin position="418"/>
        <end position="437"/>
    </location>
</feature>
<dbReference type="AlphaFoldDB" id="A0A150X419"/>
<name>A0A150X419_9BACT</name>
<keyword evidence="1" id="KW-1133">Transmembrane helix</keyword>
<feature type="transmembrane region" description="Helical" evidence="1">
    <location>
        <begin position="377"/>
        <end position="398"/>
    </location>
</feature>